<dbReference type="SMART" id="SM00079">
    <property type="entry name" value="PBPe"/>
    <property type="match status" value="1"/>
</dbReference>
<dbReference type="GO" id="GO:0030288">
    <property type="term" value="C:outer membrane-bounded periplasmic space"/>
    <property type="evidence" value="ECO:0007669"/>
    <property type="project" value="TreeGrafter"/>
</dbReference>
<evidence type="ECO:0000313" key="6">
    <source>
        <dbReference type="EMBL" id="HFM96626.1"/>
    </source>
</evidence>
<evidence type="ECO:0000256" key="3">
    <source>
        <dbReference type="ARBA" id="ARBA00022729"/>
    </source>
</evidence>
<protein>
    <submittedName>
        <fullName evidence="6">Transporter substrate-binding domain-containing protein</fullName>
    </submittedName>
</protein>
<dbReference type="GO" id="GO:0005576">
    <property type="term" value="C:extracellular region"/>
    <property type="evidence" value="ECO:0007669"/>
    <property type="project" value="TreeGrafter"/>
</dbReference>
<comment type="similarity">
    <text evidence="1">Belongs to the bacterial solute-binding protein 3 family.</text>
</comment>
<dbReference type="GO" id="GO:0016020">
    <property type="term" value="C:membrane"/>
    <property type="evidence" value="ECO:0007669"/>
    <property type="project" value="InterPro"/>
</dbReference>
<feature type="domain" description="Ionotropic glutamate receptor C-terminal" evidence="5">
    <location>
        <begin position="41"/>
        <end position="265"/>
    </location>
</feature>
<dbReference type="InterPro" id="IPR001320">
    <property type="entry name" value="Iontro_rcpt_C"/>
</dbReference>
<dbReference type="SMART" id="SM00062">
    <property type="entry name" value="PBPb"/>
    <property type="match status" value="1"/>
</dbReference>
<comment type="caution">
    <text evidence="6">The sequence shown here is derived from an EMBL/GenBank/DDBJ whole genome shotgun (WGS) entry which is preliminary data.</text>
</comment>
<dbReference type="GO" id="GO:0006865">
    <property type="term" value="P:amino acid transport"/>
    <property type="evidence" value="ECO:0007669"/>
    <property type="project" value="TreeGrafter"/>
</dbReference>
<dbReference type="GO" id="GO:0015276">
    <property type="term" value="F:ligand-gated monoatomic ion channel activity"/>
    <property type="evidence" value="ECO:0007669"/>
    <property type="project" value="InterPro"/>
</dbReference>
<proteinExistence type="inferred from homology"/>
<evidence type="ECO:0000259" key="4">
    <source>
        <dbReference type="SMART" id="SM00062"/>
    </source>
</evidence>
<sequence length="275" mass="30439">MAKVLPALIGLFVSFGWVGAIVSLPPLLRVTAAQASMQTQKLRIAVKDNLQPLGFRAADGSLQGFEIEIARRLARQLSHNPDALELIPVSNQNRLTAVLNGEADMAIARVTATEMRSRVVVFSVPYYLDGTALVTKDASLRRTWDAARRRIVVLNGSNTLAIVRDRLPQAQLVAVSSYQAAKQVLDQGQADAFAADASVLTGWVKEFPEYQVLSPLISIEPLAIVFPKGVAHDPLRRQVNQLIEQWHVEGWLEEQATQWGLPWQKQLQLEPNRNP</sequence>
<dbReference type="EMBL" id="DSRU01000039">
    <property type="protein sequence ID" value="HFM96626.1"/>
    <property type="molecule type" value="Genomic_DNA"/>
</dbReference>
<evidence type="ECO:0000259" key="5">
    <source>
        <dbReference type="SMART" id="SM00079"/>
    </source>
</evidence>
<keyword evidence="3" id="KW-0732">Signal</keyword>
<evidence type="ECO:0000256" key="2">
    <source>
        <dbReference type="ARBA" id="ARBA00022448"/>
    </source>
</evidence>
<accession>A0A7C3KBE5</accession>
<dbReference type="PANTHER" id="PTHR30085:SF6">
    <property type="entry name" value="ABC TRANSPORTER GLUTAMINE-BINDING PROTEIN GLNH"/>
    <property type="match status" value="1"/>
</dbReference>
<dbReference type="Gene3D" id="3.40.190.10">
    <property type="entry name" value="Periplasmic binding protein-like II"/>
    <property type="match status" value="2"/>
</dbReference>
<dbReference type="InterPro" id="IPR001638">
    <property type="entry name" value="Solute-binding_3/MltF_N"/>
</dbReference>
<name>A0A7C3KBE5_9CYAN</name>
<dbReference type="AlphaFoldDB" id="A0A7C3KBE5"/>
<gene>
    <name evidence="6" type="ORF">ENR64_02465</name>
</gene>
<dbReference type="InterPro" id="IPR051455">
    <property type="entry name" value="Bact_solute-bind_prot3"/>
</dbReference>
<dbReference type="SUPFAM" id="SSF53850">
    <property type="entry name" value="Periplasmic binding protein-like II"/>
    <property type="match status" value="1"/>
</dbReference>
<organism evidence="6">
    <name type="scientific">Oscillatoriales cyanobacterium SpSt-418</name>
    <dbReference type="NCBI Taxonomy" id="2282169"/>
    <lineage>
        <taxon>Bacteria</taxon>
        <taxon>Bacillati</taxon>
        <taxon>Cyanobacteriota</taxon>
        <taxon>Cyanophyceae</taxon>
        <taxon>Oscillatoriophycideae</taxon>
        <taxon>Oscillatoriales</taxon>
    </lineage>
</organism>
<dbReference type="Pfam" id="PF00497">
    <property type="entry name" value="SBP_bac_3"/>
    <property type="match status" value="1"/>
</dbReference>
<reference evidence="6" key="1">
    <citation type="journal article" date="2020" name="mSystems">
        <title>Genome- and Community-Level Interaction Insights into Carbon Utilization and Element Cycling Functions of Hydrothermarchaeota in Hydrothermal Sediment.</title>
        <authorList>
            <person name="Zhou Z."/>
            <person name="Liu Y."/>
            <person name="Xu W."/>
            <person name="Pan J."/>
            <person name="Luo Z.H."/>
            <person name="Li M."/>
        </authorList>
    </citation>
    <scope>NUCLEOTIDE SEQUENCE [LARGE SCALE GENOMIC DNA]</scope>
    <source>
        <strain evidence="6">SpSt-418</strain>
    </source>
</reference>
<evidence type="ECO:0000256" key="1">
    <source>
        <dbReference type="ARBA" id="ARBA00010333"/>
    </source>
</evidence>
<dbReference type="PANTHER" id="PTHR30085">
    <property type="entry name" value="AMINO ACID ABC TRANSPORTER PERMEASE"/>
    <property type="match status" value="1"/>
</dbReference>
<feature type="domain" description="Solute-binding protein family 3/N-terminal" evidence="4">
    <location>
        <begin position="41"/>
        <end position="271"/>
    </location>
</feature>
<keyword evidence="2" id="KW-0813">Transport</keyword>